<feature type="compositionally biased region" description="Low complexity" evidence="2">
    <location>
        <begin position="1138"/>
        <end position="1162"/>
    </location>
</feature>
<dbReference type="Proteomes" id="UP000694871">
    <property type="component" value="Unplaced"/>
</dbReference>
<name>A0ABM1KPB0_GEKJA</name>
<dbReference type="PANTHER" id="PTHR11909">
    <property type="entry name" value="CASEIN KINASE-RELATED"/>
    <property type="match status" value="1"/>
</dbReference>
<evidence type="ECO:0000256" key="1">
    <source>
        <dbReference type="PROSITE-ProRule" id="PRU10141"/>
    </source>
</evidence>
<feature type="region of interest" description="Disordered" evidence="2">
    <location>
        <begin position="1029"/>
        <end position="1078"/>
    </location>
</feature>
<feature type="compositionally biased region" description="Polar residues" evidence="2">
    <location>
        <begin position="1216"/>
        <end position="1237"/>
    </location>
</feature>
<accession>A0ABM1KPB0</accession>
<dbReference type="GeneID" id="107117892"/>
<dbReference type="SMART" id="SM00220">
    <property type="entry name" value="S_TKc"/>
    <property type="match status" value="1"/>
</dbReference>
<dbReference type="PROSITE" id="PS00107">
    <property type="entry name" value="PROTEIN_KINASE_ATP"/>
    <property type="match status" value="1"/>
</dbReference>
<dbReference type="InterPro" id="IPR050235">
    <property type="entry name" value="CK1_Ser-Thr_kinase"/>
</dbReference>
<organism evidence="4 5">
    <name type="scientific">Gekko japonicus</name>
    <name type="common">Schlegel's Japanese gecko</name>
    <dbReference type="NCBI Taxonomy" id="146911"/>
    <lineage>
        <taxon>Eukaryota</taxon>
        <taxon>Metazoa</taxon>
        <taxon>Chordata</taxon>
        <taxon>Craniata</taxon>
        <taxon>Vertebrata</taxon>
        <taxon>Euteleostomi</taxon>
        <taxon>Lepidosauria</taxon>
        <taxon>Squamata</taxon>
        <taxon>Bifurcata</taxon>
        <taxon>Gekkota</taxon>
        <taxon>Gekkonidae</taxon>
        <taxon>Gekkoninae</taxon>
        <taxon>Gekko</taxon>
    </lineage>
</organism>
<evidence type="ECO:0000256" key="2">
    <source>
        <dbReference type="SAM" id="MobiDB-lite"/>
    </source>
</evidence>
<keyword evidence="4" id="KW-1185">Reference proteome</keyword>
<dbReference type="SUPFAM" id="SSF56112">
    <property type="entry name" value="Protein kinase-like (PK-like)"/>
    <property type="match status" value="1"/>
</dbReference>
<feature type="compositionally biased region" description="Polar residues" evidence="2">
    <location>
        <begin position="1107"/>
        <end position="1119"/>
    </location>
</feature>
<reference evidence="5" key="1">
    <citation type="submission" date="2025-08" db="UniProtKB">
        <authorList>
            <consortium name="RefSeq"/>
        </authorList>
    </citation>
    <scope>IDENTIFICATION</scope>
</reference>
<gene>
    <name evidence="5" type="primary">TTBK2</name>
</gene>
<dbReference type="Pfam" id="PF00069">
    <property type="entry name" value="Pkinase"/>
    <property type="match status" value="1"/>
</dbReference>
<proteinExistence type="predicted"/>
<feature type="region of interest" description="Disordered" evidence="2">
    <location>
        <begin position="1107"/>
        <end position="1237"/>
    </location>
</feature>
<evidence type="ECO:0000313" key="4">
    <source>
        <dbReference type="Proteomes" id="UP000694871"/>
    </source>
</evidence>
<feature type="compositionally biased region" description="Pro residues" evidence="2">
    <location>
        <begin position="1066"/>
        <end position="1076"/>
    </location>
</feature>
<protein>
    <submittedName>
        <fullName evidence="5">Tau-tubulin kinase 2</fullName>
    </submittedName>
</protein>
<feature type="region of interest" description="Disordered" evidence="2">
    <location>
        <begin position="297"/>
        <end position="322"/>
    </location>
</feature>
<keyword evidence="5" id="KW-0418">Kinase</keyword>
<feature type="compositionally biased region" description="Low complexity" evidence="2">
    <location>
        <begin position="1030"/>
        <end position="1039"/>
    </location>
</feature>
<evidence type="ECO:0000313" key="5">
    <source>
        <dbReference type="RefSeq" id="XP_015275547.1"/>
    </source>
</evidence>
<keyword evidence="1" id="KW-0067">ATP-binding</keyword>
<dbReference type="GO" id="GO:0016301">
    <property type="term" value="F:kinase activity"/>
    <property type="evidence" value="ECO:0007669"/>
    <property type="project" value="UniProtKB-KW"/>
</dbReference>
<feature type="binding site" evidence="1">
    <location>
        <position position="50"/>
    </location>
    <ligand>
        <name>ATP</name>
        <dbReference type="ChEBI" id="CHEBI:30616"/>
    </ligand>
</feature>
<keyword evidence="5" id="KW-0808">Transferase</keyword>
<dbReference type="InterPro" id="IPR000719">
    <property type="entry name" value="Prot_kinase_dom"/>
</dbReference>
<dbReference type="InterPro" id="IPR017441">
    <property type="entry name" value="Protein_kinase_ATP_BS"/>
</dbReference>
<dbReference type="InterPro" id="IPR011009">
    <property type="entry name" value="Kinase-like_dom_sf"/>
</dbReference>
<keyword evidence="1" id="KW-0547">Nucleotide-binding</keyword>
<feature type="compositionally biased region" description="Low complexity" evidence="2">
    <location>
        <begin position="1120"/>
        <end position="1131"/>
    </location>
</feature>
<dbReference type="Gene3D" id="1.10.510.10">
    <property type="entry name" value="Transferase(Phosphotransferase) domain 1"/>
    <property type="match status" value="1"/>
</dbReference>
<feature type="compositionally biased region" description="Low complexity" evidence="2">
    <location>
        <begin position="1202"/>
        <end position="1215"/>
    </location>
</feature>
<feature type="domain" description="Protein kinase" evidence="3">
    <location>
        <begin position="21"/>
        <end position="285"/>
    </location>
</feature>
<sequence length="1237" mass="136658">MSGGGEQPDILSAGILVKERWKVLRKIGGGGFGEIYDALDLLTRENVALKVESAQQPKQVLKMEVAVLKKLQGKDHVCKFVGCGRNDRFNYVVMQLQGRNLADLRRSQSRGTFTIGTTLRLGRQILESIESIHSVGFLHRDIKPSNFAMGRFPSTWRKCYMLDFGLARQFTNSCGDVRPPRAVAGFRGTVRYASINAHRNRSMGRTHRNIWSLFDLLVEFVVGQLPWRKIKDKEQVGSIKERYDHRLMLKHLPQEFNMFLDHISVLDYFTKPDYQLLMSVFDNSMKTYGVTESDPFDWEKSGTDGSLTTTTTSTTPQLHTRQTPAAIGIANATPIPGDLLRENTDEVFPDEQLSDGENGIPIGISPEKLPESPGHHRPQEKDVWEEMDANRNKIQLGIHKAATEEENSHGLINGMLNAPSLGSPIRVRSETTQQDRDVPLVRKLRSIHSFELEKHLTLESKPDADKFLEICMEKKKRELNARKESAAASQKTPLPAVTSCNEHVWHYDEEYLPEGSKPASGYSPEHGDGGVSNGYVAINLSSCQQEVDSKEWVIVDKERDLQDFRTNGVLGHKTTGSPSDDEPEVLQVLEESPQEDKFSAHGKNAVEGAALDLAVECCGIAASEQFTNQLELPVGTVGQLLAVTPTSLMEAQAEGALTPVTIPRPSMASTQSASESFHYGQQLEKKDRDTRPVEHTIELSSPKENLAGLVVANDVLTLSGSRTDLVLKLDHNLQDKEGYSGEGVGTQDHSEKDLLDQCVKKQGEKELVNVVEQAKNSKLPETCEDSVEVQRTGSVALGNTESVLDELQAATEPEERRPVTSCILPNHDAKQEVLKQSVGETSDVSLSRSTDPFLHRQESQVIPMQENGFHYDGDISHAEELQCQKENLTSFLCQEDRGEQNVLRNGELFHCVAENESSHQSKKELVRTPFVARQSRIPVLAQEIDSSSESSSPVSAKEKLLLKKAHQTDLVRLLVEKKQLKSFFGDLSSASDKSLNEKVATAPLPLSEDVFSSFSKLTLDTHLRTQVEESFLSSSSPQSRKSKIPRPVSWTTTDHVSNPNSAQFFPRPPPGRPPTRPGVEARLRRYKVLGSSSSDSDLISRLAQILQNGSQKPRSSSQCKSPGSPHSSKTPPKSPVIPRRSPSASPRSSSLPRTASSSPSRSGRPHHDQRSSSPHLGRSKSPPSLSGSSSSRRSCQQEHCYNKSSKNGLKGSSGSCHHSSNIKSPTGKNKSASKLSR</sequence>
<dbReference type="RefSeq" id="XP_015275547.1">
    <property type="nucleotide sequence ID" value="XM_015420061.1"/>
</dbReference>
<feature type="compositionally biased region" description="Low complexity" evidence="2">
    <location>
        <begin position="1179"/>
        <end position="1194"/>
    </location>
</feature>
<dbReference type="PROSITE" id="PS50011">
    <property type="entry name" value="PROTEIN_KINASE_DOM"/>
    <property type="match status" value="1"/>
</dbReference>
<feature type="compositionally biased region" description="Basic and acidic residues" evidence="2">
    <location>
        <begin position="368"/>
        <end position="380"/>
    </location>
</feature>
<evidence type="ECO:0000259" key="3">
    <source>
        <dbReference type="PROSITE" id="PS50011"/>
    </source>
</evidence>
<feature type="compositionally biased region" description="Low complexity" evidence="2">
    <location>
        <begin position="303"/>
        <end position="322"/>
    </location>
</feature>
<feature type="compositionally biased region" description="Polar residues" evidence="2">
    <location>
        <begin position="1049"/>
        <end position="1063"/>
    </location>
</feature>
<feature type="region of interest" description="Disordered" evidence="2">
    <location>
        <begin position="349"/>
        <end position="380"/>
    </location>
</feature>